<accession>A0A1X6ZQX6</accession>
<evidence type="ECO:0000256" key="3">
    <source>
        <dbReference type="ARBA" id="ARBA00023163"/>
    </source>
</evidence>
<protein>
    <submittedName>
        <fullName evidence="5">HTH-type transcriptional repressor YvoA</fullName>
    </submittedName>
</protein>
<dbReference type="RefSeq" id="WP_085818775.1">
    <property type="nucleotide sequence ID" value="NZ_FWFU01000004.1"/>
</dbReference>
<keyword evidence="2" id="KW-0238">DNA-binding</keyword>
<reference evidence="5 6" key="1">
    <citation type="submission" date="2017-03" db="EMBL/GenBank/DDBJ databases">
        <authorList>
            <person name="Afonso C.L."/>
            <person name="Miller P.J."/>
            <person name="Scott M.A."/>
            <person name="Spackman E."/>
            <person name="Goraichik I."/>
            <person name="Dimitrov K.M."/>
            <person name="Suarez D.L."/>
            <person name="Swayne D.E."/>
        </authorList>
    </citation>
    <scope>NUCLEOTIDE SEQUENCE [LARGE SCALE GENOMIC DNA]</scope>
    <source>
        <strain evidence="5 6">CECT 8110</strain>
    </source>
</reference>
<dbReference type="Proteomes" id="UP000193207">
    <property type="component" value="Unassembled WGS sequence"/>
</dbReference>
<keyword evidence="1" id="KW-0805">Transcription regulation</keyword>
<evidence type="ECO:0000256" key="1">
    <source>
        <dbReference type="ARBA" id="ARBA00023015"/>
    </source>
</evidence>
<dbReference type="PANTHER" id="PTHR44846:SF1">
    <property type="entry name" value="MANNOSYL-D-GLYCERATE TRANSPORT_METABOLISM SYSTEM REPRESSOR MNGR-RELATED"/>
    <property type="match status" value="1"/>
</dbReference>
<dbReference type="InterPro" id="IPR011663">
    <property type="entry name" value="UTRA"/>
</dbReference>
<proteinExistence type="predicted"/>
<dbReference type="Pfam" id="PF00392">
    <property type="entry name" value="GntR"/>
    <property type="match status" value="1"/>
</dbReference>
<evidence type="ECO:0000259" key="4">
    <source>
        <dbReference type="PROSITE" id="PS50949"/>
    </source>
</evidence>
<dbReference type="OrthoDB" id="9808698at2"/>
<dbReference type="EMBL" id="FWFU01000004">
    <property type="protein sequence ID" value="SLN58530.1"/>
    <property type="molecule type" value="Genomic_DNA"/>
</dbReference>
<dbReference type="Gene3D" id="3.40.1410.10">
    <property type="entry name" value="Chorismate lyase-like"/>
    <property type="match status" value="1"/>
</dbReference>
<dbReference type="InterPro" id="IPR036390">
    <property type="entry name" value="WH_DNA-bd_sf"/>
</dbReference>
<dbReference type="PANTHER" id="PTHR44846">
    <property type="entry name" value="MANNOSYL-D-GLYCERATE TRANSPORT/METABOLISM SYSTEM REPRESSOR MNGR-RELATED"/>
    <property type="match status" value="1"/>
</dbReference>
<evidence type="ECO:0000313" key="5">
    <source>
        <dbReference type="EMBL" id="SLN58530.1"/>
    </source>
</evidence>
<dbReference type="InterPro" id="IPR000524">
    <property type="entry name" value="Tscrpt_reg_HTH_GntR"/>
</dbReference>
<dbReference type="CDD" id="cd07377">
    <property type="entry name" value="WHTH_GntR"/>
    <property type="match status" value="1"/>
</dbReference>
<sequence>MDVLRKSPGKLYLHIADILRQRLRLGHLAPGDRVKPISELAEEFGVATVTIRQAVAILEGEGRLVRQQGAGTFVTEGATGSDTFAVGLDWPELLDMVTKTDPRLIEKREGVALKAADLKGGKAAPSYVFLRRVNSLKGLDCLLADAYIASDLYAQCPERFDHETIIPVIESLPGVTIAQCHQTLTIGQADVEKASLLGLPLSAPLGDIQRILTAPDGTVLYFNDVSYRGDMVKFEISLDLTADQEKVVPVRK</sequence>
<dbReference type="GO" id="GO:0003700">
    <property type="term" value="F:DNA-binding transcription factor activity"/>
    <property type="evidence" value="ECO:0007669"/>
    <property type="project" value="InterPro"/>
</dbReference>
<name>A0A1X6ZQX6_9RHOB</name>
<dbReference type="SMART" id="SM00345">
    <property type="entry name" value="HTH_GNTR"/>
    <property type="match status" value="1"/>
</dbReference>
<dbReference type="InterPro" id="IPR050679">
    <property type="entry name" value="Bact_HTH_transcr_reg"/>
</dbReference>
<dbReference type="InterPro" id="IPR028978">
    <property type="entry name" value="Chorismate_lyase_/UTRA_dom_sf"/>
</dbReference>
<gene>
    <name evidence="5" type="primary">yvoA_1</name>
    <name evidence="5" type="ORF">ROH8110_03247</name>
</gene>
<evidence type="ECO:0000256" key="2">
    <source>
        <dbReference type="ARBA" id="ARBA00023125"/>
    </source>
</evidence>
<dbReference type="SUPFAM" id="SSF46785">
    <property type="entry name" value="Winged helix' DNA-binding domain"/>
    <property type="match status" value="1"/>
</dbReference>
<organism evidence="5 6">
    <name type="scientific">Roseovarius halotolerans</name>
    <dbReference type="NCBI Taxonomy" id="505353"/>
    <lineage>
        <taxon>Bacteria</taxon>
        <taxon>Pseudomonadati</taxon>
        <taxon>Pseudomonadota</taxon>
        <taxon>Alphaproteobacteria</taxon>
        <taxon>Rhodobacterales</taxon>
        <taxon>Roseobacteraceae</taxon>
        <taxon>Roseovarius</taxon>
    </lineage>
</organism>
<dbReference type="SMART" id="SM00866">
    <property type="entry name" value="UTRA"/>
    <property type="match status" value="1"/>
</dbReference>
<dbReference type="GO" id="GO:0045892">
    <property type="term" value="P:negative regulation of DNA-templated transcription"/>
    <property type="evidence" value="ECO:0007669"/>
    <property type="project" value="TreeGrafter"/>
</dbReference>
<dbReference type="SUPFAM" id="SSF64288">
    <property type="entry name" value="Chorismate lyase-like"/>
    <property type="match status" value="1"/>
</dbReference>
<keyword evidence="6" id="KW-1185">Reference proteome</keyword>
<feature type="domain" description="HTH gntR-type" evidence="4">
    <location>
        <begin position="9"/>
        <end position="77"/>
    </location>
</feature>
<dbReference type="Pfam" id="PF07702">
    <property type="entry name" value="UTRA"/>
    <property type="match status" value="1"/>
</dbReference>
<dbReference type="PROSITE" id="PS50949">
    <property type="entry name" value="HTH_GNTR"/>
    <property type="match status" value="1"/>
</dbReference>
<dbReference type="GO" id="GO:0003677">
    <property type="term" value="F:DNA binding"/>
    <property type="evidence" value="ECO:0007669"/>
    <property type="project" value="UniProtKB-KW"/>
</dbReference>
<dbReference type="InterPro" id="IPR036388">
    <property type="entry name" value="WH-like_DNA-bd_sf"/>
</dbReference>
<dbReference type="Gene3D" id="1.10.10.10">
    <property type="entry name" value="Winged helix-like DNA-binding domain superfamily/Winged helix DNA-binding domain"/>
    <property type="match status" value="1"/>
</dbReference>
<evidence type="ECO:0000313" key="6">
    <source>
        <dbReference type="Proteomes" id="UP000193207"/>
    </source>
</evidence>
<dbReference type="AlphaFoldDB" id="A0A1X6ZQX6"/>
<keyword evidence="3" id="KW-0804">Transcription</keyword>